<keyword evidence="3" id="KW-1185">Reference proteome</keyword>
<evidence type="ECO:0000256" key="1">
    <source>
        <dbReference type="SAM" id="SignalP"/>
    </source>
</evidence>
<dbReference type="EMBL" id="JAGMUV010000051">
    <property type="protein sequence ID" value="KAH7109515.1"/>
    <property type="molecule type" value="Genomic_DNA"/>
</dbReference>
<accession>A0A9P9CXP9</accession>
<proteinExistence type="predicted"/>
<comment type="caution">
    <text evidence="2">The sequence shown here is derived from an EMBL/GenBank/DDBJ whole genome shotgun (WGS) entry which is preliminary data.</text>
</comment>
<evidence type="ECO:0000313" key="3">
    <source>
        <dbReference type="Proteomes" id="UP000738349"/>
    </source>
</evidence>
<keyword evidence="1" id="KW-0732">Signal</keyword>
<name>A0A9P9CXP9_9HYPO</name>
<protein>
    <submittedName>
        <fullName evidence="2">Uncharacterized protein</fullName>
    </submittedName>
</protein>
<feature type="non-terminal residue" evidence="2">
    <location>
        <position position="1"/>
    </location>
</feature>
<dbReference type="AlphaFoldDB" id="A0A9P9CXP9"/>
<evidence type="ECO:0000313" key="2">
    <source>
        <dbReference type="EMBL" id="KAH7109515.1"/>
    </source>
</evidence>
<reference evidence="2" key="1">
    <citation type="journal article" date="2021" name="Nat. Commun.">
        <title>Genetic determinants of endophytism in the Arabidopsis root mycobiome.</title>
        <authorList>
            <person name="Mesny F."/>
            <person name="Miyauchi S."/>
            <person name="Thiergart T."/>
            <person name="Pickel B."/>
            <person name="Atanasova L."/>
            <person name="Karlsson M."/>
            <person name="Huettel B."/>
            <person name="Barry K.W."/>
            <person name="Haridas S."/>
            <person name="Chen C."/>
            <person name="Bauer D."/>
            <person name="Andreopoulos W."/>
            <person name="Pangilinan J."/>
            <person name="LaButti K."/>
            <person name="Riley R."/>
            <person name="Lipzen A."/>
            <person name="Clum A."/>
            <person name="Drula E."/>
            <person name="Henrissat B."/>
            <person name="Kohler A."/>
            <person name="Grigoriev I.V."/>
            <person name="Martin F.M."/>
            <person name="Hacquard S."/>
        </authorList>
    </citation>
    <scope>NUCLEOTIDE SEQUENCE</scope>
    <source>
        <strain evidence="2">MPI-CAGE-AT-0147</strain>
    </source>
</reference>
<feature type="signal peptide" evidence="1">
    <location>
        <begin position="1"/>
        <end position="22"/>
    </location>
</feature>
<organism evidence="2 3">
    <name type="scientific">Dactylonectria macrodidyma</name>
    <dbReference type="NCBI Taxonomy" id="307937"/>
    <lineage>
        <taxon>Eukaryota</taxon>
        <taxon>Fungi</taxon>
        <taxon>Dikarya</taxon>
        <taxon>Ascomycota</taxon>
        <taxon>Pezizomycotina</taxon>
        <taxon>Sordariomycetes</taxon>
        <taxon>Hypocreomycetidae</taxon>
        <taxon>Hypocreales</taxon>
        <taxon>Nectriaceae</taxon>
        <taxon>Dactylonectria</taxon>
    </lineage>
</organism>
<dbReference type="Proteomes" id="UP000738349">
    <property type="component" value="Unassembled WGS sequence"/>
</dbReference>
<sequence length="293" mass="31115">MVHIRMLLLLAALFLPLLCVMAQERPNTTTPCDYYAEKTVGANTAENQRILMALVLHSALLGPFSNYNTVPVDGFTGALTPTTFQGQAVDLRGYFTGAFKSANTGKSTGEAVNFFDNGGEDAARKLKPSNGDTRSAQHIFFTHVYSYFGTFFQCSHIGSSNLPAYAGKASMYEVHKFMDLNAAEMGFFVDQAVRGLLSFGFTDADAQFVNTTLDSVFNRRCAPAAAVIPPDAGPQLQAICIAPDCLLAANDTCSAYDTAVPPSVANATAIGNYTKAANGTTSFNASATSTPSS</sequence>
<gene>
    <name evidence="2" type="ORF">EDB81DRAFT_612145</name>
</gene>
<dbReference type="OrthoDB" id="2110578at2759"/>
<feature type="chain" id="PRO_5040218680" evidence="1">
    <location>
        <begin position="23"/>
        <end position="293"/>
    </location>
</feature>